<gene>
    <name evidence="1" type="ORF">V6N12_065331</name>
</gene>
<keyword evidence="2" id="KW-1185">Reference proteome</keyword>
<dbReference type="EMBL" id="JBBPBM010000002">
    <property type="protein sequence ID" value="KAK8596852.1"/>
    <property type="molecule type" value="Genomic_DNA"/>
</dbReference>
<evidence type="ECO:0000313" key="2">
    <source>
        <dbReference type="Proteomes" id="UP001472677"/>
    </source>
</evidence>
<organism evidence="1 2">
    <name type="scientific">Hibiscus sabdariffa</name>
    <name type="common">roselle</name>
    <dbReference type="NCBI Taxonomy" id="183260"/>
    <lineage>
        <taxon>Eukaryota</taxon>
        <taxon>Viridiplantae</taxon>
        <taxon>Streptophyta</taxon>
        <taxon>Embryophyta</taxon>
        <taxon>Tracheophyta</taxon>
        <taxon>Spermatophyta</taxon>
        <taxon>Magnoliopsida</taxon>
        <taxon>eudicotyledons</taxon>
        <taxon>Gunneridae</taxon>
        <taxon>Pentapetalae</taxon>
        <taxon>rosids</taxon>
        <taxon>malvids</taxon>
        <taxon>Malvales</taxon>
        <taxon>Malvaceae</taxon>
        <taxon>Malvoideae</taxon>
        <taxon>Hibiscus</taxon>
    </lineage>
</organism>
<reference evidence="1 2" key="1">
    <citation type="journal article" date="2024" name="G3 (Bethesda)">
        <title>Genome assembly of Hibiscus sabdariffa L. provides insights into metabolisms of medicinal natural products.</title>
        <authorList>
            <person name="Kim T."/>
        </authorList>
    </citation>
    <scope>NUCLEOTIDE SEQUENCE [LARGE SCALE GENOMIC DNA]</scope>
    <source>
        <strain evidence="1">TK-2024</strain>
        <tissue evidence="1">Old leaves</tissue>
    </source>
</reference>
<sequence>MYDGLRGVWDDNNTIGVSKGIEGVGQGIIEEATQGVGQRAVEGFDKGIEEADHEIVEEDNEGDGEGNYEDDVYFVKVRYFSEGDDDEELQAGRKSLWREK</sequence>
<proteinExistence type="predicted"/>
<accession>A0ABR2G8E6</accession>
<evidence type="ECO:0000313" key="1">
    <source>
        <dbReference type="EMBL" id="KAK8596852.1"/>
    </source>
</evidence>
<protein>
    <submittedName>
        <fullName evidence="1">Uncharacterized protein</fullName>
    </submittedName>
</protein>
<name>A0ABR2G8E6_9ROSI</name>
<dbReference type="Proteomes" id="UP001472677">
    <property type="component" value="Unassembled WGS sequence"/>
</dbReference>
<comment type="caution">
    <text evidence="1">The sequence shown here is derived from an EMBL/GenBank/DDBJ whole genome shotgun (WGS) entry which is preliminary data.</text>
</comment>